<feature type="compositionally biased region" description="Polar residues" evidence="2">
    <location>
        <begin position="351"/>
        <end position="376"/>
    </location>
</feature>
<evidence type="ECO:0000313" key="4">
    <source>
        <dbReference type="EMBL" id="CAA7037264.1"/>
    </source>
</evidence>
<dbReference type="AlphaFoldDB" id="A0A6D2JDS1"/>
<evidence type="ECO:0000256" key="1">
    <source>
        <dbReference type="PROSITE-ProRule" id="PRU00047"/>
    </source>
</evidence>
<feature type="region of interest" description="Disordered" evidence="2">
    <location>
        <begin position="324"/>
        <end position="376"/>
    </location>
</feature>
<keyword evidence="1" id="KW-0863">Zinc-finger</keyword>
<protein>
    <recommendedName>
        <fullName evidence="3">CCHC-type domain-containing protein</fullName>
    </recommendedName>
</protein>
<name>A0A6D2JDS1_9BRAS</name>
<evidence type="ECO:0000313" key="5">
    <source>
        <dbReference type="Proteomes" id="UP000467841"/>
    </source>
</evidence>
<dbReference type="InterPro" id="IPR029472">
    <property type="entry name" value="Copia-like_N"/>
</dbReference>
<dbReference type="GO" id="GO:0003676">
    <property type="term" value="F:nucleic acid binding"/>
    <property type="evidence" value="ECO:0007669"/>
    <property type="project" value="InterPro"/>
</dbReference>
<evidence type="ECO:0000259" key="3">
    <source>
        <dbReference type="PROSITE" id="PS50158"/>
    </source>
</evidence>
<dbReference type="PANTHER" id="PTHR37610">
    <property type="entry name" value="CCHC-TYPE DOMAIN-CONTAINING PROTEIN"/>
    <property type="match status" value="1"/>
</dbReference>
<dbReference type="OrthoDB" id="5544992at2759"/>
<keyword evidence="1" id="KW-0862">Zinc</keyword>
<reference evidence="4" key="1">
    <citation type="submission" date="2020-01" db="EMBL/GenBank/DDBJ databases">
        <authorList>
            <person name="Mishra B."/>
        </authorList>
    </citation>
    <scope>NUCLEOTIDE SEQUENCE [LARGE SCALE GENOMIC DNA]</scope>
</reference>
<dbReference type="Proteomes" id="UP000467841">
    <property type="component" value="Unassembled WGS sequence"/>
</dbReference>
<dbReference type="InterPro" id="IPR001878">
    <property type="entry name" value="Znf_CCHC"/>
</dbReference>
<dbReference type="GO" id="GO:0008270">
    <property type="term" value="F:zinc ion binding"/>
    <property type="evidence" value="ECO:0007669"/>
    <property type="project" value="UniProtKB-KW"/>
</dbReference>
<keyword evidence="1" id="KW-0479">Metal-binding</keyword>
<dbReference type="PANTHER" id="PTHR37610:SF101">
    <property type="entry name" value="(RAPE) HYPOTHETICAL PROTEIN"/>
    <property type="match status" value="1"/>
</dbReference>
<dbReference type="PROSITE" id="PS50158">
    <property type="entry name" value="ZF_CCHC"/>
    <property type="match status" value="1"/>
</dbReference>
<dbReference type="SUPFAM" id="SSF57756">
    <property type="entry name" value="Retrovirus zinc finger-like domains"/>
    <property type="match status" value="1"/>
</dbReference>
<gene>
    <name evidence="4" type="ORF">MERR_LOCUS24499</name>
</gene>
<dbReference type="InterPro" id="IPR036875">
    <property type="entry name" value="Znf_CCHC_sf"/>
</dbReference>
<organism evidence="4 5">
    <name type="scientific">Microthlaspi erraticum</name>
    <dbReference type="NCBI Taxonomy" id="1685480"/>
    <lineage>
        <taxon>Eukaryota</taxon>
        <taxon>Viridiplantae</taxon>
        <taxon>Streptophyta</taxon>
        <taxon>Embryophyta</taxon>
        <taxon>Tracheophyta</taxon>
        <taxon>Spermatophyta</taxon>
        <taxon>Magnoliopsida</taxon>
        <taxon>eudicotyledons</taxon>
        <taxon>Gunneridae</taxon>
        <taxon>Pentapetalae</taxon>
        <taxon>rosids</taxon>
        <taxon>malvids</taxon>
        <taxon>Brassicales</taxon>
        <taxon>Brassicaceae</taxon>
        <taxon>Coluteocarpeae</taxon>
        <taxon>Microthlaspi</taxon>
    </lineage>
</organism>
<dbReference type="EMBL" id="CACVBM020001173">
    <property type="protein sequence ID" value="CAA7037264.1"/>
    <property type="molecule type" value="Genomic_DNA"/>
</dbReference>
<feature type="compositionally biased region" description="Gly residues" evidence="2">
    <location>
        <begin position="1"/>
        <end position="11"/>
    </location>
</feature>
<keyword evidence="5" id="KW-1185">Reference proteome</keyword>
<evidence type="ECO:0000256" key="2">
    <source>
        <dbReference type="SAM" id="MobiDB-lite"/>
    </source>
</evidence>
<comment type="caution">
    <text evidence="4">The sequence shown here is derived from an EMBL/GenBank/DDBJ whole genome shotgun (WGS) entry which is preliminary data.</text>
</comment>
<feature type="region of interest" description="Disordered" evidence="2">
    <location>
        <begin position="1"/>
        <end position="27"/>
    </location>
</feature>
<sequence length="376" mass="41364">MGKNGPAGGSGKDVVIPAEGGNGNALTAEDGNKDMVVADKGMISSLSPFYLHPSDGPGNLITTVQLKGENYEDWAKHVRNALRTKRKLGFIDGTLTKPDSDEEIEQWEVVNSMLVAWIMNTIESNLRVSISMVDEAYELWEDLKLQFSAGNGPRVSELRAEIANCRQQGDSVVVYFGKLKKMWDELAIYKPIRTCSCGEIKALLEEDREEERTNTFLTGLNSDKFGVVRSTIQSIEPLPKLSQVYQRIVREDRQQTMTRHNDASTEIVGFSANVNAGNKPYFQQREKDVTCTHCGKYGHAQSDCFQLKGYPEWWGERGRDFAERGRGGGGRGRFGRGGGVAGRSGGGRGAITNSSGRGYAAQVQSQEGVQANLVRQ</sequence>
<proteinExistence type="predicted"/>
<feature type="compositionally biased region" description="Gly residues" evidence="2">
    <location>
        <begin position="327"/>
        <end position="349"/>
    </location>
</feature>
<feature type="domain" description="CCHC-type" evidence="3">
    <location>
        <begin position="291"/>
        <end position="304"/>
    </location>
</feature>
<dbReference type="Pfam" id="PF14244">
    <property type="entry name" value="Retrotran_gag_3"/>
    <property type="match status" value="1"/>
</dbReference>
<accession>A0A6D2JDS1</accession>